<dbReference type="AlphaFoldDB" id="A0A0P0LGM0"/>
<dbReference type="GO" id="GO:0003677">
    <property type="term" value="F:DNA binding"/>
    <property type="evidence" value="ECO:0007669"/>
    <property type="project" value="InterPro"/>
</dbReference>
<dbReference type="PATRIC" id="fig|821.40.peg.998"/>
<dbReference type="InterPro" id="IPR009061">
    <property type="entry name" value="DNA-bd_dom_put_sf"/>
</dbReference>
<dbReference type="EMBL" id="CP013020">
    <property type="protein sequence ID" value="ALK83468.1"/>
    <property type="molecule type" value="Genomic_DNA"/>
</dbReference>
<dbReference type="InterPro" id="IPR041657">
    <property type="entry name" value="HTH_17"/>
</dbReference>
<dbReference type="InterPro" id="IPR010093">
    <property type="entry name" value="SinI_DNA-bd"/>
</dbReference>
<accession>A0A0P0LGM0</accession>
<reference evidence="3" key="1">
    <citation type="submission" date="2015-10" db="EMBL/GenBank/DDBJ databases">
        <title>Extensive mobilome-driven genome diversification in gut-associated Bacteroides vulgatus mpk.</title>
        <authorList>
            <person name="Beier S."/>
            <person name="Lange A."/>
            <person name="Huson D.H."/>
            <person name="Frick J.-S."/>
            <person name="Autenrieth I.B."/>
        </authorList>
    </citation>
    <scope>NUCLEOTIDE SEQUENCE [LARGE SCALE GENOMIC DNA]</scope>
    <source>
        <strain evidence="3">mpk</strain>
    </source>
</reference>
<organism evidence="2 3">
    <name type="scientific">Phocaeicola vulgatus</name>
    <name type="common">Bacteroides vulgatus</name>
    <dbReference type="NCBI Taxonomy" id="821"/>
    <lineage>
        <taxon>Bacteria</taxon>
        <taxon>Pseudomonadati</taxon>
        <taxon>Bacteroidota</taxon>
        <taxon>Bacteroidia</taxon>
        <taxon>Bacteroidales</taxon>
        <taxon>Bacteroidaceae</taxon>
        <taxon>Phocaeicola</taxon>
    </lineage>
</organism>
<evidence type="ECO:0000313" key="3">
    <source>
        <dbReference type="Proteomes" id="UP000061587"/>
    </source>
</evidence>
<protein>
    <recommendedName>
        <fullName evidence="1">Helix-turn-helix domain-containing protein</fullName>
    </recommendedName>
</protein>
<sequence length="134" mass="15126">MFIAEFCRRNKKKGLNMKVITMESSAFRSLTEQIAEIAAHVRAASGDKKAASPDRLLTTREAAHLLNVSTRTLQRMRSEQRIGYVVLRGKCRYRQSEIGRLLEACAVNEDAATPQELKRNHTLRTGGKPKGRRT</sequence>
<evidence type="ECO:0000313" key="2">
    <source>
        <dbReference type="EMBL" id="ALK83468.1"/>
    </source>
</evidence>
<dbReference type="PANTHER" id="PTHR34585:SF22">
    <property type="entry name" value="HELIX-TURN-HELIX DOMAIN-CONTAINING PROTEIN"/>
    <property type="match status" value="1"/>
</dbReference>
<dbReference type="SUPFAM" id="SSF46955">
    <property type="entry name" value="Putative DNA-binding domain"/>
    <property type="match status" value="1"/>
</dbReference>
<dbReference type="PANTHER" id="PTHR34585">
    <property type="match status" value="1"/>
</dbReference>
<dbReference type="Pfam" id="PF12728">
    <property type="entry name" value="HTH_17"/>
    <property type="match status" value="1"/>
</dbReference>
<name>A0A0P0LGM0_PHOVU</name>
<dbReference type="Proteomes" id="UP000061587">
    <property type="component" value="Chromosome"/>
</dbReference>
<reference evidence="2 3" key="2">
    <citation type="journal article" date="2016" name="Genome Biol. Evol.">
        <title>Extensive mobilome-driven genome diversification in mouse gut-associated Bacteroides vulgatus mpk.</title>
        <authorList>
            <person name="Lange A."/>
            <person name="Beier S."/>
            <person name="Steimle A."/>
            <person name="Autenrieth I.B."/>
            <person name="Huson D.H."/>
            <person name="Frick J.S."/>
        </authorList>
    </citation>
    <scope>NUCLEOTIDE SEQUENCE [LARGE SCALE GENOMIC DNA]</scope>
    <source>
        <strain evidence="3">mpk</strain>
    </source>
</reference>
<proteinExistence type="predicted"/>
<feature type="domain" description="Helix-turn-helix" evidence="1">
    <location>
        <begin position="56"/>
        <end position="105"/>
    </location>
</feature>
<evidence type="ECO:0000259" key="1">
    <source>
        <dbReference type="Pfam" id="PF12728"/>
    </source>
</evidence>
<dbReference type="NCBIfam" id="TIGR01764">
    <property type="entry name" value="excise"/>
    <property type="match status" value="1"/>
</dbReference>
<gene>
    <name evidence="2" type="ORF">BvMPK_0850</name>
</gene>